<keyword evidence="3 7" id="KW-0328">Glycosyltransferase</keyword>
<protein>
    <submittedName>
        <fullName evidence="7">Glycosyltransferase</fullName>
        <ecNumber evidence="7">2.4.-.-</ecNumber>
    </submittedName>
</protein>
<dbReference type="EMBL" id="CP159279">
    <property type="protein sequence ID" value="XCH12556.1"/>
    <property type="molecule type" value="Genomic_DNA"/>
</dbReference>
<reference evidence="7" key="1">
    <citation type="submission" date="2024-06" db="EMBL/GenBank/DDBJ databases">
        <title>Biodegradation of dimethachlon by Arthrobacter sp. K5: mechanistic insights and ecological implications.</title>
        <authorList>
            <person name="Hu S."/>
            <person name="Lu P."/>
        </authorList>
    </citation>
    <scope>NUCLEOTIDE SEQUENCE</scope>
    <source>
        <strain evidence="7">K5</strain>
    </source>
</reference>
<comment type="pathway">
    <text evidence="1">Cell wall biogenesis; cell wall polysaccharide biosynthesis.</text>
</comment>
<evidence type="ECO:0000256" key="2">
    <source>
        <dbReference type="ARBA" id="ARBA00006739"/>
    </source>
</evidence>
<dbReference type="InterPro" id="IPR040492">
    <property type="entry name" value="GlfT2_N"/>
</dbReference>
<dbReference type="Gene3D" id="3.90.550.60">
    <property type="match status" value="1"/>
</dbReference>
<comment type="similarity">
    <text evidence="2">Belongs to the glycosyltransferase 2 family.</text>
</comment>
<dbReference type="PANTHER" id="PTHR43179">
    <property type="entry name" value="RHAMNOSYLTRANSFERASE WBBL"/>
    <property type="match status" value="1"/>
</dbReference>
<sequence>MSVATEFRQGTEPGTDGTAWKTVHRVVFPVDGDTDTLPLYVDFDAARRVVESEEASSKRGAASPMVSQRSEMRSDFILGRRELSLPAHRRVSFGTYFNAFPASYWRAHTDVQQVRLSIEVDAEATVIVYKSSPRGSSNRVQSLHVTGGTTATCDLSLTTFADGGWYWFDLVAHGQDVKLKQADWSVPQPEGFTPGSLSIAVTTFNRPDYCVKHLRTFAESEELLAVMDRLIVTDQGNQKVRDEQGFDEAAAVLGDKFKLVEQGNLGGSGGFARGMHEAVEGGESTYVMLLDDDVVVETEGVLRAVNFADFTRSATIVGGHMFNLFERSVIHNFGEGINEYRFQYQPMGEGQSAHDFAASNLRTTPWMHRRIDVDYNGWWMCLIPTSIIKEIGLALPVFIKWDDVEYGIRAKANGYTTVSLPGAAVWHMPWTEKDDTIDWQAYFHQRNRWVAAMLYSQYEKGGRLPIESFLQDVRHLLSLQYSAVELRNRALKDLLDGPSHLHRTIGGKLPEIRKVRSEFPDAQVSKDLTEFPAVKRLHLPKFGMVPTRPKNFAQTVSSALSGAIRQLRPVDPAAAQHPEAVVPAADARWWRLSHLDSALVSASDGTGASWYRRDNVRFRKELLRSLALHTRVLARWDELSASYKKELPNFTSPEAWRQTFAANSGSGAEQQKPGQ</sequence>
<evidence type="ECO:0000256" key="1">
    <source>
        <dbReference type="ARBA" id="ARBA00004776"/>
    </source>
</evidence>
<dbReference type="SUPFAM" id="SSF53448">
    <property type="entry name" value="Nucleotide-diphospho-sugar transferases"/>
    <property type="match status" value="1"/>
</dbReference>
<feature type="domain" description="Galactofuranosyltransferase-2 C-terminal" evidence="6">
    <location>
        <begin position="471"/>
        <end position="661"/>
    </location>
</feature>
<evidence type="ECO:0000259" key="5">
    <source>
        <dbReference type="Pfam" id="PF17994"/>
    </source>
</evidence>
<evidence type="ECO:0000313" key="7">
    <source>
        <dbReference type="EMBL" id="XCH12556.1"/>
    </source>
</evidence>
<accession>A0AAU8ESF6</accession>
<dbReference type="RefSeq" id="WP_003804941.1">
    <property type="nucleotide sequence ID" value="NZ_CP159279.1"/>
</dbReference>
<organism evidence="7">
    <name type="scientific">Arthrobacter sp. K5</name>
    <dbReference type="NCBI Taxonomy" id="2839623"/>
    <lineage>
        <taxon>Bacteria</taxon>
        <taxon>Bacillati</taxon>
        <taxon>Actinomycetota</taxon>
        <taxon>Actinomycetes</taxon>
        <taxon>Micrococcales</taxon>
        <taxon>Micrococcaceae</taxon>
        <taxon>Arthrobacter</taxon>
    </lineage>
</organism>
<proteinExistence type="inferred from homology"/>
<evidence type="ECO:0000256" key="3">
    <source>
        <dbReference type="ARBA" id="ARBA00022676"/>
    </source>
</evidence>
<dbReference type="AlphaFoldDB" id="A0AAU8ESF6"/>
<feature type="domain" description="Galactofuranosyltransferase GlfT2 N-terminal" evidence="5">
    <location>
        <begin position="75"/>
        <end position="186"/>
    </location>
</feature>
<evidence type="ECO:0000256" key="4">
    <source>
        <dbReference type="ARBA" id="ARBA00022679"/>
    </source>
</evidence>
<keyword evidence="4 7" id="KW-0808">Transferase</keyword>
<dbReference type="PANTHER" id="PTHR43179:SF12">
    <property type="entry name" value="GALACTOFURANOSYLTRANSFERASE GLFT2"/>
    <property type="match status" value="1"/>
</dbReference>
<dbReference type="InterPro" id="IPR029044">
    <property type="entry name" value="Nucleotide-diphossugar_trans"/>
</dbReference>
<dbReference type="InterPro" id="IPR045699">
    <property type="entry name" value="GlfT2_C"/>
</dbReference>
<dbReference type="Pfam" id="PF17994">
    <property type="entry name" value="Glft2_N"/>
    <property type="match status" value="1"/>
</dbReference>
<gene>
    <name evidence="7" type="ORF">ABRP34_06095</name>
</gene>
<name>A0AAU8ESF6_9MICC</name>
<dbReference type="EC" id="2.4.-.-" evidence="7"/>
<dbReference type="Pfam" id="PF19320">
    <property type="entry name" value="GlfT2_domain3"/>
    <property type="match status" value="1"/>
</dbReference>
<dbReference type="GO" id="GO:0016757">
    <property type="term" value="F:glycosyltransferase activity"/>
    <property type="evidence" value="ECO:0007669"/>
    <property type="project" value="UniProtKB-KW"/>
</dbReference>
<dbReference type="Pfam" id="PF13641">
    <property type="entry name" value="Glyco_tranf_2_3"/>
    <property type="match status" value="1"/>
</dbReference>
<evidence type="ECO:0000259" key="6">
    <source>
        <dbReference type="Pfam" id="PF19320"/>
    </source>
</evidence>